<dbReference type="InterPro" id="IPR011005">
    <property type="entry name" value="Dihydropteroate_synth-like_sf"/>
</dbReference>
<dbReference type="Pfam" id="PF00809">
    <property type="entry name" value="Pterin_bind"/>
    <property type="match status" value="1"/>
</dbReference>
<dbReference type="SUPFAM" id="SSF51717">
    <property type="entry name" value="Dihydropteroate synthetase-like"/>
    <property type="match status" value="1"/>
</dbReference>
<keyword evidence="14" id="KW-0511">Multifunctional enzyme</keyword>
<feature type="region of interest" description="Disordered" evidence="15">
    <location>
        <begin position="127"/>
        <end position="177"/>
    </location>
</feature>
<dbReference type="SUPFAM" id="SSF55083">
    <property type="entry name" value="6-hydroxymethyl-7,8-dihydropterin pyrophosphokinase, HPPK"/>
    <property type="match status" value="1"/>
</dbReference>
<dbReference type="GO" id="GO:0004156">
    <property type="term" value="F:dihydropteroate synthase activity"/>
    <property type="evidence" value="ECO:0007669"/>
    <property type="project" value="UniProtKB-EC"/>
</dbReference>
<dbReference type="CDD" id="cd00739">
    <property type="entry name" value="DHPS"/>
    <property type="match status" value="1"/>
</dbReference>
<dbReference type="AlphaFoldDB" id="A0ABD3R622"/>
<evidence type="ECO:0000256" key="15">
    <source>
        <dbReference type="SAM" id="MobiDB-lite"/>
    </source>
</evidence>
<evidence type="ECO:0000256" key="2">
    <source>
        <dbReference type="ARBA" id="ARBA00000198"/>
    </source>
</evidence>
<dbReference type="CDD" id="cd00483">
    <property type="entry name" value="HPPK"/>
    <property type="match status" value="1"/>
</dbReference>
<proteinExistence type="inferred from homology"/>
<comment type="pathway">
    <text evidence="4">Cofactor biosynthesis; tetrahydrofolate biosynthesis; 7,8-dihydrofolate from 2-amino-4-hydroxy-6-hydroxymethyl-7,8-dihydropteridine diphosphate and 4-aminobenzoate: step 1/2.</text>
</comment>
<reference evidence="17 18" key="1">
    <citation type="submission" date="2024-10" db="EMBL/GenBank/DDBJ databases">
        <title>Updated reference genomes for cyclostephanoid diatoms.</title>
        <authorList>
            <person name="Roberts W.R."/>
            <person name="Alverson A.J."/>
        </authorList>
    </citation>
    <scope>NUCLEOTIDE SEQUENCE [LARGE SCALE GENOMIC DNA]</scope>
    <source>
        <strain evidence="17 18">AJA228-03</strain>
    </source>
</reference>
<evidence type="ECO:0000256" key="12">
    <source>
        <dbReference type="ARBA" id="ARBA00022842"/>
    </source>
</evidence>
<comment type="cofactor">
    <cofactor evidence="3">
        <name>Mg(2+)</name>
        <dbReference type="ChEBI" id="CHEBI:18420"/>
    </cofactor>
</comment>
<dbReference type="GO" id="GO:0003848">
    <property type="term" value="F:2-amino-4-hydroxy-6-hydroxymethyldihydropteridine diphosphokinase activity"/>
    <property type="evidence" value="ECO:0007669"/>
    <property type="project" value="UniProtKB-EC"/>
</dbReference>
<evidence type="ECO:0000256" key="13">
    <source>
        <dbReference type="ARBA" id="ARBA00022909"/>
    </source>
</evidence>
<evidence type="ECO:0000256" key="1">
    <source>
        <dbReference type="ARBA" id="ARBA00000012"/>
    </source>
</evidence>
<dbReference type="InterPro" id="IPR035907">
    <property type="entry name" value="Hppk_sf"/>
</dbReference>
<dbReference type="Gene3D" id="3.30.70.560">
    <property type="entry name" value="7,8-Dihydro-6-hydroxymethylpterin-pyrophosphokinase HPPK"/>
    <property type="match status" value="1"/>
</dbReference>
<dbReference type="FunFam" id="3.20.20.20:FF:000006">
    <property type="entry name" value="Dihydropteroate synthase"/>
    <property type="match status" value="1"/>
</dbReference>
<comment type="similarity">
    <text evidence="6">In the C-terminal section; belongs to the DHPS family.</text>
</comment>
<evidence type="ECO:0000313" key="17">
    <source>
        <dbReference type="EMBL" id="KAL3808067.1"/>
    </source>
</evidence>
<dbReference type="PANTHER" id="PTHR20941:SF1">
    <property type="entry name" value="FOLIC ACID SYNTHESIS PROTEIN FOL1"/>
    <property type="match status" value="1"/>
</dbReference>
<comment type="catalytic activity">
    <reaction evidence="1">
        <text>(7,8-dihydropterin-6-yl)methyl diphosphate + 4-aminobenzoate = 7,8-dihydropteroate + diphosphate</text>
        <dbReference type="Rhea" id="RHEA:19949"/>
        <dbReference type="ChEBI" id="CHEBI:17836"/>
        <dbReference type="ChEBI" id="CHEBI:17839"/>
        <dbReference type="ChEBI" id="CHEBI:33019"/>
        <dbReference type="ChEBI" id="CHEBI:72950"/>
        <dbReference type="EC" id="2.5.1.15"/>
    </reaction>
</comment>
<keyword evidence="12" id="KW-0460">Magnesium</keyword>
<dbReference type="GO" id="GO:0046656">
    <property type="term" value="P:folic acid biosynthetic process"/>
    <property type="evidence" value="ECO:0007669"/>
    <property type="project" value="UniProtKB-KW"/>
</dbReference>
<dbReference type="NCBIfam" id="TIGR01498">
    <property type="entry name" value="folK"/>
    <property type="match status" value="1"/>
</dbReference>
<evidence type="ECO:0000259" key="16">
    <source>
        <dbReference type="PROSITE" id="PS50972"/>
    </source>
</evidence>
<dbReference type="InterPro" id="IPR006390">
    <property type="entry name" value="DHP_synth_dom"/>
</dbReference>
<dbReference type="PROSITE" id="PS50972">
    <property type="entry name" value="PTERIN_BINDING"/>
    <property type="match status" value="1"/>
</dbReference>
<evidence type="ECO:0000313" key="18">
    <source>
        <dbReference type="Proteomes" id="UP001530377"/>
    </source>
</evidence>
<feature type="domain" description="Pterin-binding" evidence="16">
    <location>
        <begin position="432"/>
        <end position="706"/>
    </location>
</feature>
<feature type="compositionally biased region" description="Gly residues" evidence="15">
    <location>
        <begin position="154"/>
        <end position="164"/>
    </location>
</feature>
<dbReference type="PROSITE" id="PS00792">
    <property type="entry name" value="DHPS_1"/>
    <property type="match status" value="1"/>
</dbReference>
<sequence length="717" mass="77819">MNTPPPRARVACDCNGGPSPFSRLSPIDHARNHQGTQMRKRARQRSTPTIRNTPSIILIISLSMLAHRSRIGLSMTSNNIPLARVPARGRIGPTMTRRVIVSPVVVVTRGRGTTTGGGSDVVAYSTAHLGSSSGTSRVRSSPPPRSDIMKRIRGGGGGGGGGGSSDHRPPGDASSYDDSEWRKAYIAVGSNLGDRYRNVVDALSALVSDGTVRVLRTSYLRTTPPMYVTDQPQFLNGAIEVVTCLDPMDLLRYLKGIEAGLGRDVGSNDNGGTVRFGPRTIDLDILLYDDDTCEGKIENDDDGDDKTTTIMTRRSSLVMRNDVLEIPHPRMCEREFVLSPMRDLETTSSRKKEKDTINDIEDDVDDEIIIRHPVHNVSMSRLLESLMKENRSIIGEGRDEGKNYNVRNEDRGTRAVRVLPLPRGRMLQFNGTIIMGILNVTPDSFSDGGMHADSVENAAMHAMQMVKDGADVIDVGGESTRPGASDVSEEMEMERVIPVIRRIRELGIDVPISIDTRRSSVARAAIMAGADVINDVSGGTHDPTMLGIVASLGVPMIIMHMRGTPRTMSSLSNYDEYPGGVVSGVGHELNRRSIEAEAAGVHRWLQVIDPGIGFAKDYDGNLSLLGNIDALRRYCGGLPLLIGPSRKRFIGEITGESHPMDRDYGTVAACLASILHGDDDGAGNIGDAPCNILRVHNVKAVKQAILVYDAIRNARRR</sequence>
<dbReference type="Proteomes" id="UP001530377">
    <property type="component" value="Unassembled WGS sequence"/>
</dbReference>
<dbReference type="GO" id="GO:0046872">
    <property type="term" value="F:metal ion binding"/>
    <property type="evidence" value="ECO:0007669"/>
    <property type="project" value="UniProtKB-KW"/>
</dbReference>
<dbReference type="InterPro" id="IPR045031">
    <property type="entry name" value="DHP_synth-like"/>
</dbReference>
<evidence type="ECO:0000256" key="9">
    <source>
        <dbReference type="ARBA" id="ARBA00022741"/>
    </source>
</evidence>
<dbReference type="NCBIfam" id="TIGR01496">
    <property type="entry name" value="DHPS"/>
    <property type="match status" value="1"/>
</dbReference>
<dbReference type="PROSITE" id="PS00793">
    <property type="entry name" value="DHPS_2"/>
    <property type="match status" value="1"/>
</dbReference>
<evidence type="ECO:0000256" key="3">
    <source>
        <dbReference type="ARBA" id="ARBA00001946"/>
    </source>
</evidence>
<dbReference type="InterPro" id="IPR000489">
    <property type="entry name" value="Pterin-binding_dom"/>
</dbReference>
<evidence type="ECO:0000256" key="14">
    <source>
        <dbReference type="ARBA" id="ARBA00023268"/>
    </source>
</evidence>
<dbReference type="InterPro" id="IPR000550">
    <property type="entry name" value="Hppk"/>
</dbReference>
<dbReference type="PROSITE" id="PS00794">
    <property type="entry name" value="HPPK"/>
    <property type="match status" value="1"/>
</dbReference>
<dbReference type="PANTHER" id="PTHR20941">
    <property type="entry name" value="FOLATE SYNTHESIS PROTEINS"/>
    <property type="match status" value="1"/>
</dbReference>
<comment type="caution">
    <text evidence="17">The sequence shown here is derived from an EMBL/GenBank/DDBJ whole genome shotgun (WGS) entry which is preliminary data.</text>
</comment>
<evidence type="ECO:0000256" key="8">
    <source>
        <dbReference type="ARBA" id="ARBA00022723"/>
    </source>
</evidence>
<evidence type="ECO:0000256" key="7">
    <source>
        <dbReference type="ARBA" id="ARBA00022679"/>
    </source>
</evidence>
<keyword evidence="13" id="KW-0289">Folate biosynthesis</keyword>
<feature type="compositionally biased region" description="Low complexity" evidence="15">
    <location>
        <begin position="131"/>
        <end position="140"/>
    </location>
</feature>
<name>A0ABD3R622_9STRA</name>
<keyword evidence="10" id="KW-0418">Kinase</keyword>
<keyword evidence="9" id="KW-0547">Nucleotide-binding</keyword>
<comment type="pathway">
    <text evidence="5">Cofactor biosynthesis; tetrahydrofolate biosynthesis; 2-amino-4-hydroxy-6-hydroxymethyl-7,8-dihydropteridine diphosphate from 7,8-dihydroneopterin triphosphate: step 4/4.</text>
</comment>
<dbReference type="GO" id="GO:0016301">
    <property type="term" value="F:kinase activity"/>
    <property type="evidence" value="ECO:0007669"/>
    <property type="project" value="UniProtKB-KW"/>
</dbReference>
<evidence type="ECO:0000256" key="11">
    <source>
        <dbReference type="ARBA" id="ARBA00022840"/>
    </source>
</evidence>
<accession>A0ABD3R622</accession>
<keyword evidence="8" id="KW-0479">Metal-binding</keyword>
<keyword evidence="7" id="KW-0808">Transferase</keyword>
<keyword evidence="11" id="KW-0067">ATP-binding</keyword>
<comment type="catalytic activity">
    <reaction evidence="2">
        <text>6-hydroxymethyl-7,8-dihydropterin + ATP = (7,8-dihydropterin-6-yl)methyl diphosphate + AMP + H(+)</text>
        <dbReference type="Rhea" id="RHEA:11412"/>
        <dbReference type="ChEBI" id="CHEBI:15378"/>
        <dbReference type="ChEBI" id="CHEBI:30616"/>
        <dbReference type="ChEBI" id="CHEBI:44841"/>
        <dbReference type="ChEBI" id="CHEBI:72950"/>
        <dbReference type="ChEBI" id="CHEBI:456215"/>
        <dbReference type="EC" id="2.7.6.3"/>
    </reaction>
</comment>
<dbReference type="GO" id="GO:0005524">
    <property type="term" value="F:ATP binding"/>
    <property type="evidence" value="ECO:0007669"/>
    <property type="project" value="UniProtKB-KW"/>
</dbReference>
<evidence type="ECO:0000256" key="4">
    <source>
        <dbReference type="ARBA" id="ARBA00004763"/>
    </source>
</evidence>
<feature type="region of interest" description="Disordered" evidence="15">
    <location>
        <begin position="21"/>
        <end position="49"/>
    </location>
</feature>
<evidence type="ECO:0000256" key="10">
    <source>
        <dbReference type="ARBA" id="ARBA00022777"/>
    </source>
</evidence>
<dbReference type="EMBL" id="JALLPB020000550">
    <property type="protein sequence ID" value="KAL3808067.1"/>
    <property type="molecule type" value="Genomic_DNA"/>
</dbReference>
<evidence type="ECO:0000256" key="6">
    <source>
        <dbReference type="ARBA" id="ARBA00009951"/>
    </source>
</evidence>
<dbReference type="Gene3D" id="3.20.20.20">
    <property type="entry name" value="Dihydropteroate synthase-like"/>
    <property type="match status" value="1"/>
</dbReference>
<protein>
    <recommendedName>
        <fullName evidence="16">Pterin-binding domain-containing protein</fullName>
    </recommendedName>
</protein>
<dbReference type="Pfam" id="PF01288">
    <property type="entry name" value="HPPK"/>
    <property type="match status" value="1"/>
</dbReference>
<organism evidence="17 18">
    <name type="scientific">Cyclostephanos tholiformis</name>
    <dbReference type="NCBI Taxonomy" id="382380"/>
    <lineage>
        <taxon>Eukaryota</taxon>
        <taxon>Sar</taxon>
        <taxon>Stramenopiles</taxon>
        <taxon>Ochrophyta</taxon>
        <taxon>Bacillariophyta</taxon>
        <taxon>Coscinodiscophyceae</taxon>
        <taxon>Thalassiosirophycidae</taxon>
        <taxon>Stephanodiscales</taxon>
        <taxon>Stephanodiscaceae</taxon>
        <taxon>Cyclostephanos</taxon>
    </lineage>
</organism>
<gene>
    <name evidence="17" type="ORF">ACHAXA_007188</name>
</gene>
<evidence type="ECO:0000256" key="5">
    <source>
        <dbReference type="ARBA" id="ARBA00005051"/>
    </source>
</evidence>
<keyword evidence="18" id="KW-1185">Reference proteome</keyword>